<dbReference type="SMART" id="SM01230">
    <property type="entry name" value="Gln-synt_C"/>
    <property type="match status" value="1"/>
</dbReference>
<dbReference type="AlphaFoldDB" id="A0A8H8A1A3"/>
<comment type="similarity">
    <text evidence="1 2">Belongs to the glutamine synthetase family.</text>
</comment>
<dbReference type="InterPro" id="IPR014746">
    <property type="entry name" value="Gln_synth/guanido_kin_cat_dom"/>
</dbReference>
<dbReference type="GO" id="GO:0004356">
    <property type="term" value="F:glutamine synthetase activity"/>
    <property type="evidence" value="ECO:0007669"/>
    <property type="project" value="InterPro"/>
</dbReference>
<dbReference type="Pfam" id="PF12437">
    <property type="entry name" value="GSIII_N"/>
    <property type="match status" value="1"/>
</dbReference>
<feature type="domain" description="GS catalytic" evidence="3">
    <location>
        <begin position="203"/>
        <end position="367"/>
    </location>
</feature>
<dbReference type="PANTHER" id="PTHR42974">
    <property type="entry name" value="GLUTAMINE SYNTHETASE"/>
    <property type="match status" value="1"/>
</dbReference>
<dbReference type="PANTHER" id="PTHR42974:SF1">
    <property type="entry name" value="TYPE-3 GLUTAMINE SYNTHETASE"/>
    <property type="match status" value="1"/>
</dbReference>
<comment type="caution">
    <text evidence="4">The sequence shown here is derived from an EMBL/GenBank/DDBJ whole genome shotgun (WGS) entry which is preliminary data.</text>
</comment>
<dbReference type="InterPro" id="IPR022147">
    <property type="entry name" value="GSIII_N"/>
</dbReference>
<organism evidence="4 5">
    <name type="scientific">Olpidium bornovanus</name>
    <dbReference type="NCBI Taxonomy" id="278681"/>
    <lineage>
        <taxon>Eukaryota</taxon>
        <taxon>Fungi</taxon>
        <taxon>Fungi incertae sedis</taxon>
        <taxon>Olpidiomycota</taxon>
        <taxon>Olpidiomycotina</taxon>
        <taxon>Olpidiomycetes</taxon>
        <taxon>Olpidiales</taxon>
        <taxon>Olpidiaceae</taxon>
        <taxon>Olpidium</taxon>
    </lineage>
</organism>
<protein>
    <submittedName>
        <fullName evidence="4">Glutamine synthetase</fullName>
    </submittedName>
</protein>
<dbReference type="Pfam" id="PF00120">
    <property type="entry name" value="Gln-synt_C"/>
    <property type="match status" value="1"/>
</dbReference>
<reference evidence="4 5" key="1">
    <citation type="journal article" name="Sci. Rep.">
        <title>Genome-scale phylogenetic analyses confirm Olpidium as the closest living zoosporic fungus to the non-flagellated, terrestrial fungi.</title>
        <authorList>
            <person name="Chang Y."/>
            <person name="Rochon D."/>
            <person name="Sekimoto S."/>
            <person name="Wang Y."/>
            <person name="Chovatia M."/>
            <person name="Sandor L."/>
            <person name="Salamov A."/>
            <person name="Grigoriev I.V."/>
            <person name="Stajich J.E."/>
            <person name="Spatafora J.W."/>
        </authorList>
    </citation>
    <scope>NUCLEOTIDE SEQUENCE [LARGE SCALE GENOMIC DNA]</scope>
    <source>
        <strain evidence="4">S191</strain>
    </source>
</reference>
<dbReference type="Proteomes" id="UP000673691">
    <property type="component" value="Unassembled WGS sequence"/>
</dbReference>
<proteinExistence type="inferred from homology"/>
<sequence length="367" mass="40933">MNHRTLVSNRSPFLSARLRKAKEKTAHQARLDAVAGTVQRPPRSIHYPTNADGKLCTPAELFGRNVFTLKAMAAALPKPVFASFLRQMRGRQALDKVTADAVAHAVRTWAMDRGATHYAHWFQPQTDATAEKQNSFLNLRQLLQAKWDASFFPSGGMRTTFEARGYTIWDTTSPMFIQPGPGNTSILYIPSVFISYNGDALDEKTVLLRSCETLSKAACGLLNLLDPVPQGVSPRVHRVFTTLGTEQEYFLVDRNLYALRPDLKVCGGTLLGSAPAKHQQMEDHYFGRIPTRVLSAMSEAELELWKLGVPVKTRHNGVAPAQFEIAPIFEEVGAMIAVDHNLLTVDVLHRAAHRHKLKALFHEKPFK</sequence>
<dbReference type="InterPro" id="IPR052725">
    <property type="entry name" value="GS_Type-3"/>
</dbReference>
<dbReference type="EMBL" id="JAEFCI010001041">
    <property type="protein sequence ID" value="KAG5463167.1"/>
    <property type="molecule type" value="Genomic_DNA"/>
</dbReference>
<evidence type="ECO:0000259" key="3">
    <source>
        <dbReference type="PROSITE" id="PS51987"/>
    </source>
</evidence>
<feature type="non-terminal residue" evidence="4">
    <location>
        <position position="367"/>
    </location>
</feature>
<dbReference type="Gene3D" id="3.30.590.10">
    <property type="entry name" value="Glutamine synthetase/guanido kinase, catalytic domain"/>
    <property type="match status" value="1"/>
</dbReference>
<evidence type="ECO:0000313" key="5">
    <source>
        <dbReference type="Proteomes" id="UP000673691"/>
    </source>
</evidence>
<evidence type="ECO:0000256" key="2">
    <source>
        <dbReference type="RuleBase" id="RU000384"/>
    </source>
</evidence>
<dbReference type="InterPro" id="IPR008146">
    <property type="entry name" value="Gln_synth_cat_dom"/>
</dbReference>
<evidence type="ECO:0000313" key="4">
    <source>
        <dbReference type="EMBL" id="KAG5463167.1"/>
    </source>
</evidence>
<keyword evidence="5" id="KW-1185">Reference proteome</keyword>
<dbReference type="OrthoDB" id="415358at2759"/>
<accession>A0A8H8A1A3</accession>
<name>A0A8H8A1A3_9FUNG</name>
<dbReference type="SUPFAM" id="SSF55931">
    <property type="entry name" value="Glutamine synthetase/guanido kinase"/>
    <property type="match status" value="1"/>
</dbReference>
<gene>
    <name evidence="4" type="ORF">BJ554DRAFT_1362</name>
</gene>
<evidence type="ECO:0000256" key="1">
    <source>
        <dbReference type="PROSITE-ProRule" id="PRU01331"/>
    </source>
</evidence>
<dbReference type="PROSITE" id="PS51987">
    <property type="entry name" value="GS_CATALYTIC"/>
    <property type="match status" value="1"/>
</dbReference>